<name>A0A2N0RAK3_9GLOM</name>
<dbReference type="EMBL" id="LLXH01001161">
    <property type="protein sequence ID" value="PKC60341.1"/>
    <property type="molecule type" value="Genomic_DNA"/>
</dbReference>
<dbReference type="InterPro" id="IPR046700">
    <property type="entry name" value="DUF6570"/>
</dbReference>
<dbReference type="VEuPathDB" id="FungiDB:FUN_012157"/>
<feature type="region of interest" description="Disordered" evidence="1">
    <location>
        <begin position="110"/>
        <end position="129"/>
    </location>
</feature>
<dbReference type="AlphaFoldDB" id="A0A2N0RAK3"/>
<reference evidence="3 4" key="2">
    <citation type="submission" date="2017-10" db="EMBL/GenBank/DDBJ databases">
        <title>Genome analyses suggest a sexual origin of heterokaryosis in a supposedly ancient asexual fungus.</title>
        <authorList>
            <person name="Corradi N."/>
            <person name="Sedzielewska K."/>
            <person name="Noel J."/>
            <person name="Charron P."/>
            <person name="Farinelli L."/>
            <person name="Marton T."/>
            <person name="Kruger M."/>
            <person name="Pelin A."/>
            <person name="Brachmann A."/>
            <person name="Corradi N."/>
        </authorList>
    </citation>
    <scope>NUCLEOTIDE SEQUENCE [LARGE SCALE GENOMIC DNA]</scope>
    <source>
        <strain evidence="3 4">A1</strain>
    </source>
</reference>
<protein>
    <recommendedName>
        <fullName evidence="2">DUF6570 domain-containing protein</fullName>
    </recommendedName>
</protein>
<feature type="domain" description="DUF6570" evidence="2">
    <location>
        <begin position="3"/>
        <end position="46"/>
    </location>
</feature>
<dbReference type="Pfam" id="PF20209">
    <property type="entry name" value="DUF6570"/>
    <property type="match status" value="1"/>
</dbReference>
<gene>
    <name evidence="3" type="ORF">RhiirA1_539913</name>
</gene>
<evidence type="ECO:0000256" key="1">
    <source>
        <dbReference type="SAM" id="MobiDB-lite"/>
    </source>
</evidence>
<organism evidence="3 4">
    <name type="scientific">Rhizophagus irregularis</name>
    <dbReference type="NCBI Taxonomy" id="588596"/>
    <lineage>
        <taxon>Eukaryota</taxon>
        <taxon>Fungi</taxon>
        <taxon>Fungi incertae sedis</taxon>
        <taxon>Mucoromycota</taxon>
        <taxon>Glomeromycotina</taxon>
        <taxon>Glomeromycetes</taxon>
        <taxon>Glomerales</taxon>
        <taxon>Glomeraceae</taxon>
        <taxon>Rhizophagus</taxon>
    </lineage>
</organism>
<dbReference type="VEuPathDB" id="FungiDB:RhiirA1_539913"/>
<dbReference type="Proteomes" id="UP000232688">
    <property type="component" value="Unassembled WGS sequence"/>
</dbReference>
<sequence length="152" mass="16923">MGPEEILIGKVFPVISVYTLPGGQYAYRGNIINFPQDAQEFAARLLHDPIISVGNEGTNVCELKEFSSFSFSSSSSGKVCNIHHQYRYHDRIYCLPSANEELALLFPDEQENPKNLDPSSEHNEVSPVEEFHTPGYSPTFILGGSWTLMNPG</sequence>
<comment type="caution">
    <text evidence="3">The sequence shown here is derived from an EMBL/GenBank/DDBJ whole genome shotgun (WGS) entry which is preliminary data.</text>
</comment>
<evidence type="ECO:0000313" key="3">
    <source>
        <dbReference type="EMBL" id="PKC60341.1"/>
    </source>
</evidence>
<feature type="compositionally biased region" description="Basic and acidic residues" evidence="1">
    <location>
        <begin position="111"/>
        <end position="129"/>
    </location>
</feature>
<reference evidence="3 4" key="1">
    <citation type="submission" date="2017-10" db="EMBL/GenBank/DDBJ databases">
        <title>Extensive intraspecific genome diversity in a model arbuscular mycorrhizal fungus.</title>
        <authorList>
            <person name="Chen E.C.H."/>
            <person name="Morin E."/>
            <person name="Baudet D."/>
            <person name="Noel J."/>
            <person name="Ndikumana S."/>
            <person name="Charron P."/>
            <person name="St-Onge C."/>
            <person name="Giorgi J."/>
            <person name="Grigoriev I.V."/>
            <person name="Roux C."/>
            <person name="Martin F.M."/>
            <person name="Corradi N."/>
        </authorList>
    </citation>
    <scope>NUCLEOTIDE SEQUENCE [LARGE SCALE GENOMIC DNA]</scope>
    <source>
        <strain evidence="3 4">A1</strain>
    </source>
</reference>
<accession>A0A2N0RAK3</accession>
<evidence type="ECO:0000313" key="4">
    <source>
        <dbReference type="Proteomes" id="UP000232688"/>
    </source>
</evidence>
<dbReference type="VEuPathDB" id="FungiDB:FUN_012156"/>
<evidence type="ECO:0000259" key="2">
    <source>
        <dbReference type="Pfam" id="PF20209"/>
    </source>
</evidence>
<proteinExistence type="predicted"/>